<dbReference type="Gene3D" id="2.60.40.1190">
    <property type="match status" value="1"/>
</dbReference>
<proteinExistence type="predicted"/>
<feature type="chain" id="PRO_5020955089" evidence="1">
    <location>
        <begin position="22"/>
        <end position="711"/>
    </location>
</feature>
<dbReference type="CDD" id="cd09618">
    <property type="entry name" value="CBM9_like_2"/>
    <property type="match status" value="1"/>
</dbReference>
<gene>
    <name evidence="4" type="ORF">ESB00_04340</name>
</gene>
<keyword evidence="5" id="KW-1185">Reference proteome</keyword>
<sequence length="711" mass="78771">MTPRPRLLFLGLILSGAGLFAAPALDVRPTATPPVIDGVLDDPVWQTAARTDAFREVYPRENTEPTERTEFWVTYDADHVFVAVRCHDSGGLAGIRAYSMQRDQSNGSDDLVRIVFDTFNRESDGYYFGLTAAGGKHDGLVQNKDQANDQWDGLWHGRVTRDPGGWSCEFAIPAKSIAFDPAGGTWGFDVARQIRRKQENVRWSNVIRAKSVFSLPDTGDLRGFAGLRQGRGLEFKPFASATTRHKPRAGEKETEFKPGLDFVWQATPSLAATLTLNTDFADADVDERQVNLGRFPLFFPEKRSFFTRDASLFTFAGINQDPLPFFSRRIGLAEDGTKVDILGGAKVTGRAGPWTIGLLDVQTDDHAGVDGKNLFVGRVSHQVLAESSVGLIATHGDPRGDGDNTLLGADFNYTNSRLAGGKTLTARLGVQHTDSDLAGGTGTATTLSINYPNEPLMLSGWFSAVDEKFDPALGFVSRTGVGNMHLQALYNVYFKDRFLSMAQPFVETDHTTDLDVHFLDGNVWTGFYAETAKGDFTNIWLGAHYETYDTPFAIRPGIIVPAGRHRFDDFQIEIGTARARPVDAYVRWRTGQYLTGHADFYNLGIGWRPTSRLQFNLSTGLRDIRLPAGEFQVRTGSLRASFTFNPDLQLSLLGQYDNLSKSLGMNFRLKWTVQPGNDLYFVINQGYDTTADHFRPTTGDISAKGAWTWRF</sequence>
<dbReference type="OrthoDB" id="9786766at2"/>
<organism evidence="4 5">
    <name type="scientific">Oleiharenicola lentus</name>
    <dbReference type="NCBI Taxonomy" id="2508720"/>
    <lineage>
        <taxon>Bacteria</taxon>
        <taxon>Pseudomonadati</taxon>
        <taxon>Verrucomicrobiota</taxon>
        <taxon>Opitutia</taxon>
        <taxon>Opitutales</taxon>
        <taxon>Opitutaceae</taxon>
        <taxon>Oleiharenicola</taxon>
    </lineage>
</organism>
<reference evidence="4 5" key="1">
    <citation type="submission" date="2019-01" db="EMBL/GenBank/DDBJ databases">
        <title>Lacunisphaera sp. strain TWA-58.</title>
        <authorList>
            <person name="Chen W.-M."/>
        </authorList>
    </citation>
    <scope>NUCLEOTIDE SEQUENCE [LARGE SCALE GENOMIC DNA]</scope>
    <source>
        <strain evidence="4 5">TWA-58</strain>
    </source>
</reference>
<keyword evidence="1" id="KW-0732">Signal</keyword>
<dbReference type="GO" id="GO:0030246">
    <property type="term" value="F:carbohydrate binding"/>
    <property type="evidence" value="ECO:0007669"/>
    <property type="project" value="InterPro"/>
</dbReference>
<dbReference type="Pfam" id="PF06452">
    <property type="entry name" value="CBM9_1"/>
    <property type="match status" value="1"/>
</dbReference>
<evidence type="ECO:0000256" key="1">
    <source>
        <dbReference type="SAM" id="SignalP"/>
    </source>
</evidence>
<dbReference type="InterPro" id="IPR045670">
    <property type="entry name" value="DUF5916"/>
</dbReference>
<feature type="domain" description="DUF5916" evidence="3">
    <location>
        <begin position="233"/>
        <end position="334"/>
    </location>
</feature>
<dbReference type="EMBL" id="SDHX01000001">
    <property type="protein sequence ID" value="RXK55133.1"/>
    <property type="molecule type" value="Genomic_DNA"/>
</dbReference>
<dbReference type="Pfam" id="PF19313">
    <property type="entry name" value="DUF5916"/>
    <property type="match status" value="1"/>
</dbReference>
<evidence type="ECO:0000313" key="4">
    <source>
        <dbReference type="EMBL" id="RXK55133.1"/>
    </source>
</evidence>
<accession>A0A4Q1C870</accession>
<evidence type="ECO:0000313" key="5">
    <source>
        <dbReference type="Proteomes" id="UP000290218"/>
    </source>
</evidence>
<dbReference type="SUPFAM" id="SSF49344">
    <property type="entry name" value="CBD9-like"/>
    <property type="match status" value="1"/>
</dbReference>
<dbReference type="GO" id="GO:0016052">
    <property type="term" value="P:carbohydrate catabolic process"/>
    <property type="evidence" value="ECO:0007669"/>
    <property type="project" value="InterPro"/>
</dbReference>
<dbReference type="AlphaFoldDB" id="A0A4Q1C870"/>
<feature type="domain" description="Carbohydrate-binding" evidence="2">
    <location>
        <begin position="36"/>
        <end position="193"/>
    </location>
</feature>
<protein>
    <submittedName>
        <fullName evidence="4">Uncharacterized protein</fullName>
    </submittedName>
</protein>
<dbReference type="GO" id="GO:0004553">
    <property type="term" value="F:hydrolase activity, hydrolyzing O-glycosyl compounds"/>
    <property type="evidence" value="ECO:0007669"/>
    <property type="project" value="InterPro"/>
</dbReference>
<comment type="caution">
    <text evidence="4">The sequence shown here is derived from an EMBL/GenBank/DDBJ whole genome shotgun (WGS) entry which is preliminary data.</text>
</comment>
<dbReference type="RefSeq" id="WP_129046499.1">
    <property type="nucleotide sequence ID" value="NZ_SDHX01000001.1"/>
</dbReference>
<feature type="signal peptide" evidence="1">
    <location>
        <begin position="1"/>
        <end position="21"/>
    </location>
</feature>
<name>A0A4Q1C870_9BACT</name>
<dbReference type="Proteomes" id="UP000290218">
    <property type="component" value="Unassembled WGS sequence"/>
</dbReference>
<evidence type="ECO:0000259" key="2">
    <source>
        <dbReference type="Pfam" id="PF06452"/>
    </source>
</evidence>
<evidence type="ECO:0000259" key="3">
    <source>
        <dbReference type="Pfam" id="PF19313"/>
    </source>
</evidence>
<dbReference type="InterPro" id="IPR010502">
    <property type="entry name" value="Carb-bd_dom_fam9"/>
</dbReference>